<dbReference type="CDD" id="cd07572">
    <property type="entry name" value="nit"/>
    <property type="match status" value="1"/>
</dbReference>
<comment type="caution">
    <text evidence="3">The sequence shown here is derived from an EMBL/GenBank/DDBJ whole genome shotgun (WGS) entry which is preliminary data.</text>
</comment>
<dbReference type="InterPro" id="IPR036526">
    <property type="entry name" value="C-N_Hydrolase_sf"/>
</dbReference>
<dbReference type="PANTHER" id="PTHR23088">
    <property type="entry name" value="NITRILASE-RELATED"/>
    <property type="match status" value="1"/>
</dbReference>
<dbReference type="InterPro" id="IPR003010">
    <property type="entry name" value="C-N_Hydrolase"/>
</dbReference>
<evidence type="ECO:0000313" key="3">
    <source>
        <dbReference type="EMBL" id="HEF66067.1"/>
    </source>
</evidence>
<dbReference type="PROSITE" id="PS50263">
    <property type="entry name" value="CN_HYDROLASE"/>
    <property type="match status" value="1"/>
</dbReference>
<dbReference type="Gene3D" id="3.60.110.10">
    <property type="entry name" value="Carbon-nitrogen hydrolase"/>
    <property type="match status" value="1"/>
</dbReference>
<dbReference type="SUPFAM" id="SSF56317">
    <property type="entry name" value="Carbon-nitrogen hydrolase"/>
    <property type="match status" value="1"/>
</dbReference>
<organism evidence="3">
    <name type="scientific">Thermomicrobium roseum</name>
    <dbReference type="NCBI Taxonomy" id="500"/>
    <lineage>
        <taxon>Bacteria</taxon>
        <taxon>Pseudomonadati</taxon>
        <taxon>Thermomicrobiota</taxon>
        <taxon>Thermomicrobia</taxon>
        <taxon>Thermomicrobiales</taxon>
        <taxon>Thermomicrobiaceae</taxon>
        <taxon>Thermomicrobium</taxon>
    </lineage>
</organism>
<accession>A0A7C1JUY4</accession>
<comment type="similarity">
    <text evidence="1">Belongs to the carbon-nitrogen hydrolase superfamily. NIT1/NIT2 family.</text>
</comment>
<protein>
    <submittedName>
        <fullName evidence="3">Carbon-nitrogen hydrolase family protein</fullName>
    </submittedName>
</protein>
<dbReference type="InterPro" id="IPR045254">
    <property type="entry name" value="Nit1/2_C-N_Hydrolase"/>
</dbReference>
<dbReference type="InterPro" id="IPR001110">
    <property type="entry name" value="UPF0012_CS"/>
</dbReference>
<name>A0A7C1JUY4_THERO</name>
<evidence type="ECO:0000256" key="2">
    <source>
        <dbReference type="ARBA" id="ARBA00022801"/>
    </source>
</evidence>
<dbReference type="AlphaFoldDB" id="A0A7C1JUY4"/>
<reference evidence="3" key="1">
    <citation type="journal article" date="2020" name="mSystems">
        <title>Genome- and Community-Level Interaction Insights into Carbon Utilization and Element Cycling Functions of Hydrothermarchaeota in Hydrothermal Sediment.</title>
        <authorList>
            <person name="Zhou Z."/>
            <person name="Liu Y."/>
            <person name="Xu W."/>
            <person name="Pan J."/>
            <person name="Luo Z.H."/>
            <person name="Li M."/>
        </authorList>
    </citation>
    <scope>NUCLEOTIDE SEQUENCE [LARGE SCALE GENOMIC DNA]</scope>
    <source>
        <strain evidence="3">SpSt-222</strain>
    </source>
</reference>
<dbReference type="EMBL" id="DSJL01000011">
    <property type="protein sequence ID" value="HEF66067.1"/>
    <property type="molecule type" value="Genomic_DNA"/>
</dbReference>
<sequence>MGDTLRIGLIQMNSRSDKAENLAVAERLIAEAAAQGAEVVALPEYVNFLGPRELHEANAEPIPGPTTERFAAAAQRYGIYLLGGSILERSDVPGKYFNTSVLFAPTGEILATYRKIHLFDVDLTGNVTSNESATILAGDRIVTAEIAGHTVGLTICYDLRFPELYRLLALAGAELVFVPAAFTLYTGKDHWHVLLRARAIENQYYVAAPAQIGPHDPGQQCYGHALVADPWGTVIVEAVNRVGVVVTTIDFAYLREVRAQLPSLANRRPEVYGSLALAPS</sequence>
<dbReference type="Pfam" id="PF00795">
    <property type="entry name" value="CN_hydrolase"/>
    <property type="match status" value="1"/>
</dbReference>
<dbReference type="PROSITE" id="PS01227">
    <property type="entry name" value="UPF0012"/>
    <property type="match status" value="1"/>
</dbReference>
<proteinExistence type="inferred from homology"/>
<dbReference type="GO" id="GO:0016811">
    <property type="term" value="F:hydrolase activity, acting on carbon-nitrogen (but not peptide) bonds, in linear amides"/>
    <property type="evidence" value="ECO:0007669"/>
    <property type="project" value="InterPro"/>
</dbReference>
<evidence type="ECO:0000256" key="1">
    <source>
        <dbReference type="ARBA" id="ARBA00010613"/>
    </source>
</evidence>
<keyword evidence="2 3" id="KW-0378">Hydrolase</keyword>
<dbReference type="PANTHER" id="PTHR23088:SF27">
    <property type="entry name" value="DEAMINATED GLUTATHIONE AMIDASE"/>
    <property type="match status" value="1"/>
</dbReference>
<gene>
    <name evidence="3" type="ORF">ENP47_10805</name>
</gene>